<dbReference type="EMBL" id="GBXM01090024">
    <property type="protein sequence ID" value="JAH18553.1"/>
    <property type="molecule type" value="Transcribed_RNA"/>
</dbReference>
<reference evidence="1" key="1">
    <citation type="submission" date="2014-11" db="EMBL/GenBank/DDBJ databases">
        <authorList>
            <person name="Amaro Gonzalez C."/>
        </authorList>
    </citation>
    <scope>NUCLEOTIDE SEQUENCE</scope>
</reference>
<proteinExistence type="predicted"/>
<sequence length="33" mass="3694">MLRFMNSLIFNSVPGNSFPCGHILYISALLLQP</sequence>
<organism evidence="1">
    <name type="scientific">Anguilla anguilla</name>
    <name type="common">European freshwater eel</name>
    <name type="synonym">Muraena anguilla</name>
    <dbReference type="NCBI Taxonomy" id="7936"/>
    <lineage>
        <taxon>Eukaryota</taxon>
        <taxon>Metazoa</taxon>
        <taxon>Chordata</taxon>
        <taxon>Craniata</taxon>
        <taxon>Vertebrata</taxon>
        <taxon>Euteleostomi</taxon>
        <taxon>Actinopterygii</taxon>
        <taxon>Neopterygii</taxon>
        <taxon>Teleostei</taxon>
        <taxon>Anguilliformes</taxon>
        <taxon>Anguillidae</taxon>
        <taxon>Anguilla</taxon>
    </lineage>
</organism>
<dbReference type="AlphaFoldDB" id="A0A0E9QR20"/>
<evidence type="ECO:0000313" key="1">
    <source>
        <dbReference type="EMBL" id="JAH18553.1"/>
    </source>
</evidence>
<dbReference type="EMBL" id="GBXM01086455">
    <property type="protein sequence ID" value="JAH22122.1"/>
    <property type="molecule type" value="Transcribed_RNA"/>
</dbReference>
<protein>
    <submittedName>
        <fullName evidence="1">Uncharacterized protein</fullName>
    </submittedName>
</protein>
<name>A0A0E9QR20_ANGAN</name>
<accession>A0A0E9QR20</accession>
<reference evidence="1" key="2">
    <citation type="journal article" date="2015" name="Fish Shellfish Immunol.">
        <title>Early steps in the European eel (Anguilla anguilla)-Vibrio vulnificus interaction in the gills: Role of the RtxA13 toxin.</title>
        <authorList>
            <person name="Callol A."/>
            <person name="Pajuelo D."/>
            <person name="Ebbesson L."/>
            <person name="Teles M."/>
            <person name="MacKenzie S."/>
            <person name="Amaro C."/>
        </authorList>
    </citation>
    <scope>NUCLEOTIDE SEQUENCE</scope>
</reference>